<comment type="subunit">
    <text evidence="4">Complex I is composed of 45 different subunits.</text>
</comment>
<evidence type="ECO:0000256" key="8">
    <source>
        <dbReference type="ARBA" id="ARBA00022982"/>
    </source>
</evidence>
<dbReference type="AlphaFoldDB" id="A0A1L8EEP4"/>
<protein>
    <submittedName>
        <fullName evidence="11">Putative ubiquinone oxidoreductase ndufa5/b13 subunit</fullName>
    </submittedName>
</protein>
<keyword evidence="11" id="KW-0830">Ubiquinone</keyword>
<evidence type="ECO:0000256" key="10">
    <source>
        <dbReference type="ARBA" id="ARBA00023136"/>
    </source>
</evidence>
<dbReference type="GO" id="GO:0022904">
    <property type="term" value="P:respiratory electron transport chain"/>
    <property type="evidence" value="ECO:0007669"/>
    <property type="project" value="InterPro"/>
</dbReference>
<dbReference type="Pfam" id="PF04716">
    <property type="entry name" value="ETC_C1_NDUFA5"/>
    <property type="match status" value="1"/>
</dbReference>
<keyword evidence="5" id="KW-0813">Transport</keyword>
<comment type="function">
    <text evidence="1">Accessory subunit of the mitochondrial membrane respiratory chain NADH dehydrogenase (Complex I), that is believed not to be involved in catalysis. Complex I functions in the transfer of electrons from NADH to the respiratory chain. The immediate electron acceptor for the enzyme is believed to be ubiquinone.</text>
</comment>
<evidence type="ECO:0000256" key="6">
    <source>
        <dbReference type="ARBA" id="ARBA00022660"/>
    </source>
</evidence>
<dbReference type="EMBL" id="GFDG01001607">
    <property type="protein sequence ID" value="JAV17192.1"/>
    <property type="molecule type" value="Transcribed_RNA"/>
</dbReference>
<evidence type="ECO:0000313" key="11">
    <source>
        <dbReference type="EMBL" id="JAV17192.1"/>
    </source>
</evidence>
<proteinExistence type="inferred from homology"/>
<keyword evidence="6" id="KW-0679">Respiratory chain</keyword>
<dbReference type="InterPro" id="IPR006806">
    <property type="entry name" value="NDUFA5"/>
</dbReference>
<evidence type="ECO:0000256" key="7">
    <source>
        <dbReference type="ARBA" id="ARBA00022792"/>
    </source>
</evidence>
<evidence type="ECO:0000256" key="1">
    <source>
        <dbReference type="ARBA" id="ARBA00003195"/>
    </source>
</evidence>
<evidence type="ECO:0000256" key="2">
    <source>
        <dbReference type="ARBA" id="ARBA00004443"/>
    </source>
</evidence>
<keyword evidence="7" id="KW-0999">Mitochondrion inner membrane</keyword>
<dbReference type="GO" id="GO:0005743">
    <property type="term" value="C:mitochondrial inner membrane"/>
    <property type="evidence" value="ECO:0007669"/>
    <property type="project" value="UniProtKB-SubCell"/>
</dbReference>
<keyword evidence="10" id="KW-0472">Membrane</keyword>
<organism evidence="11">
    <name type="scientific">Haematobia irritans</name>
    <name type="common">Horn fly</name>
    <name type="synonym">Conops irritans</name>
    <dbReference type="NCBI Taxonomy" id="7368"/>
    <lineage>
        <taxon>Eukaryota</taxon>
        <taxon>Metazoa</taxon>
        <taxon>Ecdysozoa</taxon>
        <taxon>Arthropoda</taxon>
        <taxon>Hexapoda</taxon>
        <taxon>Insecta</taxon>
        <taxon>Pterygota</taxon>
        <taxon>Neoptera</taxon>
        <taxon>Endopterygota</taxon>
        <taxon>Diptera</taxon>
        <taxon>Brachycera</taxon>
        <taxon>Muscomorpha</taxon>
        <taxon>Muscoidea</taxon>
        <taxon>Muscidae</taxon>
        <taxon>Haematobia</taxon>
    </lineage>
</organism>
<name>A0A1L8EEP4_HAEIR</name>
<evidence type="ECO:0000256" key="5">
    <source>
        <dbReference type="ARBA" id="ARBA00022448"/>
    </source>
</evidence>
<dbReference type="PANTHER" id="PTHR12653:SF0">
    <property type="entry name" value="NADH DEHYDROGENASE [UBIQUINONE] 1 ALPHA SUBCOMPLEX SUBUNIT 5"/>
    <property type="match status" value="1"/>
</dbReference>
<evidence type="ECO:0000256" key="9">
    <source>
        <dbReference type="ARBA" id="ARBA00023128"/>
    </source>
</evidence>
<accession>A0A1L8EEP4</accession>
<keyword evidence="9" id="KW-0496">Mitochondrion</keyword>
<sequence length="124" mass="13773">MSRVLKASTGLTGLAVATNPHHTLGALYGKILRAVAKMPQEAAYRKHTEEIVKQRSKAVETIKDIPALEKAIGCGQVEELIVQAENELVLARKMLGWKPWEKLVQEAPAKQWDWPPAQISEPKI</sequence>
<comment type="subcellular location">
    <subcellularLocation>
        <location evidence="2">Mitochondrion inner membrane</location>
        <topology evidence="2">Peripheral membrane protein</topology>
        <orientation evidence="2">Matrix side</orientation>
    </subcellularLocation>
</comment>
<dbReference type="PANTHER" id="PTHR12653">
    <property type="entry name" value="NADH-UBIQUINONE OXIDOREDUCTASE 13 KD-B SUBUNIT"/>
    <property type="match status" value="1"/>
</dbReference>
<evidence type="ECO:0000256" key="4">
    <source>
        <dbReference type="ARBA" id="ARBA00011533"/>
    </source>
</evidence>
<comment type="similarity">
    <text evidence="3">Belongs to the complex I NDUFA5 subunit family.</text>
</comment>
<keyword evidence="8" id="KW-0249">Electron transport</keyword>
<evidence type="ECO:0000256" key="3">
    <source>
        <dbReference type="ARBA" id="ARBA00010261"/>
    </source>
</evidence>
<reference evidence="11" key="1">
    <citation type="submission" date="2017-01" db="EMBL/GenBank/DDBJ databases">
        <title>An insight into the sialome and mialome of the horn fly, Haematobia irritans.</title>
        <authorList>
            <person name="Breijo M."/>
            <person name="Boiani M."/>
            <person name="Ures X."/>
            <person name="Rocha S."/>
            <person name="Sequeira M."/>
            <person name="Ribeiro J.M."/>
        </authorList>
    </citation>
    <scope>NUCLEOTIDE SEQUENCE</scope>
</reference>